<dbReference type="SUPFAM" id="SSF81321">
    <property type="entry name" value="Family A G protein-coupled receptor-like"/>
    <property type="match status" value="2"/>
</dbReference>
<evidence type="ECO:0000256" key="3">
    <source>
        <dbReference type="ARBA" id="ARBA00022692"/>
    </source>
</evidence>
<dbReference type="PANTHER" id="PTHR24249">
    <property type="entry name" value="HISTAMINE RECEPTOR-RELATED G-PROTEIN COUPLED RECEPTOR"/>
    <property type="match status" value="1"/>
</dbReference>
<dbReference type="InterPro" id="IPR017452">
    <property type="entry name" value="GPCR_Rhodpsn_7TM"/>
</dbReference>
<feature type="transmembrane region" description="Helical" evidence="9">
    <location>
        <begin position="254"/>
        <end position="274"/>
    </location>
</feature>
<feature type="transmembrane region" description="Helical" evidence="9">
    <location>
        <begin position="449"/>
        <end position="471"/>
    </location>
</feature>
<keyword evidence="5" id="KW-0297">G-protein coupled receptor</keyword>
<evidence type="ECO:0000313" key="11">
    <source>
        <dbReference type="EMBL" id="CAH3115908.1"/>
    </source>
</evidence>
<evidence type="ECO:0000256" key="2">
    <source>
        <dbReference type="ARBA" id="ARBA00022475"/>
    </source>
</evidence>
<feature type="transmembrane region" description="Helical" evidence="9">
    <location>
        <begin position="22"/>
        <end position="44"/>
    </location>
</feature>
<evidence type="ECO:0000256" key="6">
    <source>
        <dbReference type="ARBA" id="ARBA00023136"/>
    </source>
</evidence>
<evidence type="ECO:0000256" key="1">
    <source>
        <dbReference type="ARBA" id="ARBA00004651"/>
    </source>
</evidence>
<keyword evidence="3 9" id="KW-0812">Transmembrane</keyword>
<dbReference type="Proteomes" id="UP001159405">
    <property type="component" value="Unassembled WGS sequence"/>
</dbReference>
<accession>A0ABN8NQ17</accession>
<sequence length="638" mass="72908">MNQTQMNCSGRNHTSQMKTWKFILQLNFDVIITVAALLGSYLMLRAFHKFQNLRTASNIILVSLSTADGLLAIPRILDIINLTLRYNAKYLLRMPVLQKVSGTFTFFLVSVIILHLALMSVERFIAIKFALTYHTIVTKRRSRIVSIAMWLWALVVTIALPRLLKTTGKDFRKCRREMNVDISTSQVLHTRWHLVFQAASMFLVPLTLHLLIILFSYTYIFIVSYKQRQHVREQSRDVPGMPTIKHQMKGARTLAIVVALCLLSIIPMPAVTFLRVFRGILIGGRYHQKLLKQILYDVAMFVNAICNPLIYGWKNEEFRNAFRKMLKCCLSIIMITFHVILAVAAVFGSYIILRAFHKLHSLRTASNVILASLSIADGLLAIPSVLDVVHLNLRFGDGHWSCILRNISSCSSFFLLSVIILHLALISLERSIAVRFALRYHIIVTHRRALIVSIAMWLWAAAVLFVVPQVLKASIDDFEQFRQAMNPYSKTPEVPPNRDLPPLTKGYLIFLLITLLVIPLVIILWSYSYIFIVSLKHGRQIREQADISGLPRIKHEMKANRTLAVVIGVCLLSIIPLLVVTCLRFFGKLPECGHPERRPYKFIVYDVATGLNAICNPLIYGWKNKEFRRAFVKVLKCT</sequence>
<dbReference type="CDD" id="cd00637">
    <property type="entry name" value="7tm_classA_rhodopsin-like"/>
    <property type="match status" value="2"/>
</dbReference>
<keyword evidence="7" id="KW-0675">Receptor</keyword>
<comment type="caution">
    <text evidence="11">The sequence shown here is derived from an EMBL/GenBank/DDBJ whole genome shotgun (WGS) entry which is preliminary data.</text>
</comment>
<keyword evidence="12" id="KW-1185">Reference proteome</keyword>
<dbReference type="EMBL" id="CALNXK010000029">
    <property type="protein sequence ID" value="CAH3115908.1"/>
    <property type="molecule type" value="Genomic_DNA"/>
</dbReference>
<gene>
    <name evidence="11" type="ORF">PLOB_00024225</name>
</gene>
<feature type="transmembrane region" description="Helical" evidence="9">
    <location>
        <begin position="403"/>
        <end position="428"/>
    </location>
</feature>
<feature type="transmembrane region" description="Helical" evidence="9">
    <location>
        <begin position="194"/>
        <end position="222"/>
    </location>
</feature>
<evidence type="ECO:0000256" key="9">
    <source>
        <dbReference type="SAM" id="Phobius"/>
    </source>
</evidence>
<dbReference type="SMART" id="SM01381">
    <property type="entry name" value="7TM_GPCR_Srsx"/>
    <property type="match status" value="1"/>
</dbReference>
<feature type="transmembrane region" description="Helical" evidence="9">
    <location>
        <begin position="142"/>
        <end position="160"/>
    </location>
</feature>
<name>A0ABN8NQ17_9CNID</name>
<evidence type="ECO:0000256" key="8">
    <source>
        <dbReference type="ARBA" id="ARBA00023224"/>
    </source>
</evidence>
<dbReference type="InterPro" id="IPR050569">
    <property type="entry name" value="TAAR"/>
</dbReference>
<feature type="domain" description="G-protein coupled receptors family 1 profile" evidence="10">
    <location>
        <begin position="348"/>
        <end position="620"/>
    </location>
</feature>
<evidence type="ECO:0000256" key="7">
    <source>
        <dbReference type="ARBA" id="ARBA00023170"/>
    </source>
</evidence>
<feature type="transmembrane region" description="Helical" evidence="9">
    <location>
        <begin position="56"/>
        <end position="77"/>
    </location>
</feature>
<feature type="transmembrane region" description="Helical" evidence="9">
    <location>
        <begin position="562"/>
        <end position="587"/>
    </location>
</feature>
<keyword evidence="2" id="KW-1003">Cell membrane</keyword>
<keyword evidence="8" id="KW-0807">Transducer</keyword>
<evidence type="ECO:0000313" key="12">
    <source>
        <dbReference type="Proteomes" id="UP001159405"/>
    </source>
</evidence>
<keyword evidence="6 9" id="KW-0472">Membrane</keyword>
<feature type="transmembrane region" description="Helical" evidence="9">
    <location>
        <begin position="507"/>
        <end position="532"/>
    </location>
</feature>
<dbReference type="PRINTS" id="PR00237">
    <property type="entry name" value="GPCRRHODOPSN"/>
</dbReference>
<dbReference type="Pfam" id="PF00001">
    <property type="entry name" value="7tm_1"/>
    <property type="match status" value="2"/>
</dbReference>
<keyword evidence="4 9" id="KW-1133">Transmembrane helix</keyword>
<dbReference type="PANTHER" id="PTHR24249:SF372">
    <property type="entry name" value="G-PROTEIN COUPLED RECEPTORS FAMILY 1 PROFILE DOMAIN-CONTAINING PROTEIN"/>
    <property type="match status" value="1"/>
</dbReference>
<protein>
    <recommendedName>
        <fullName evidence="10">G-protein coupled receptors family 1 profile domain-containing protein</fullName>
    </recommendedName>
</protein>
<evidence type="ECO:0000256" key="5">
    <source>
        <dbReference type="ARBA" id="ARBA00023040"/>
    </source>
</evidence>
<feature type="transmembrane region" description="Helical" evidence="9">
    <location>
        <begin position="325"/>
        <end position="353"/>
    </location>
</feature>
<dbReference type="PROSITE" id="PS50262">
    <property type="entry name" value="G_PROTEIN_RECEP_F1_2"/>
    <property type="match status" value="2"/>
</dbReference>
<dbReference type="InterPro" id="IPR000276">
    <property type="entry name" value="GPCR_Rhodpsn"/>
</dbReference>
<proteinExistence type="predicted"/>
<evidence type="ECO:0000256" key="4">
    <source>
        <dbReference type="ARBA" id="ARBA00022989"/>
    </source>
</evidence>
<organism evidence="11 12">
    <name type="scientific">Porites lobata</name>
    <dbReference type="NCBI Taxonomy" id="104759"/>
    <lineage>
        <taxon>Eukaryota</taxon>
        <taxon>Metazoa</taxon>
        <taxon>Cnidaria</taxon>
        <taxon>Anthozoa</taxon>
        <taxon>Hexacorallia</taxon>
        <taxon>Scleractinia</taxon>
        <taxon>Fungiina</taxon>
        <taxon>Poritidae</taxon>
        <taxon>Porites</taxon>
    </lineage>
</organism>
<feature type="transmembrane region" description="Helical" evidence="9">
    <location>
        <begin position="97"/>
        <end position="121"/>
    </location>
</feature>
<evidence type="ECO:0000259" key="10">
    <source>
        <dbReference type="PROSITE" id="PS50262"/>
    </source>
</evidence>
<feature type="domain" description="G-protein coupled receptors family 1 profile" evidence="10">
    <location>
        <begin position="39"/>
        <end position="311"/>
    </location>
</feature>
<dbReference type="Gene3D" id="1.20.1070.10">
    <property type="entry name" value="Rhodopsin 7-helix transmembrane proteins"/>
    <property type="match status" value="2"/>
</dbReference>
<feature type="transmembrane region" description="Helical" evidence="9">
    <location>
        <begin position="602"/>
        <end position="622"/>
    </location>
</feature>
<comment type="subcellular location">
    <subcellularLocation>
        <location evidence="1">Cell membrane</location>
        <topology evidence="1">Multi-pass membrane protein</topology>
    </subcellularLocation>
</comment>
<reference evidence="11 12" key="1">
    <citation type="submission" date="2022-05" db="EMBL/GenBank/DDBJ databases">
        <authorList>
            <consortium name="Genoscope - CEA"/>
            <person name="William W."/>
        </authorList>
    </citation>
    <scope>NUCLEOTIDE SEQUENCE [LARGE SCALE GENOMIC DNA]</scope>
</reference>